<comment type="similarity">
    <text evidence="2">Belongs to the ZIP transporter (TC 2.A.5) family.</text>
</comment>
<evidence type="ECO:0000256" key="2">
    <source>
        <dbReference type="ARBA" id="ARBA00006939"/>
    </source>
</evidence>
<evidence type="ECO:0000256" key="7">
    <source>
        <dbReference type="ARBA" id="ARBA00023136"/>
    </source>
</evidence>
<feature type="transmembrane region" description="Helical" evidence="8">
    <location>
        <begin position="212"/>
        <end position="236"/>
    </location>
</feature>
<keyword evidence="6 8" id="KW-1133">Transmembrane helix</keyword>
<evidence type="ECO:0000256" key="6">
    <source>
        <dbReference type="ARBA" id="ARBA00022989"/>
    </source>
</evidence>
<protein>
    <submittedName>
        <fullName evidence="9">Zinc/iron permease</fullName>
    </submittedName>
</protein>
<sequence length="355" mass="37555">MWEHTRTTGRGPNRPARFSLAITNGSTDDNELFRRRNTYPFIRLNESLDAAQEPFIGYDERYDIPRRALPSDGGPMLEEFFVRLAGTDPIWQALVGGLVIAGLNAVGALSVIVWRDPSERALDGALGFAGGVMLAASFTSLIIPGIEEYANGSLFPVVVGVLLGAIVLDRGEKWVPYVQRLVTGRSREELSTDGGEAVAAHRAASERRITPLIIFIVAITLHNMPEALAVGVGFGSGNLSNAIALMLAIGIQNIPEGLAVAVAARNAGLGSLFYAGVTGIRSGLVELPIAVFGAVAVSFAAPLLPYAMGFAAGGMLYVIIDEIVPQTHERGHERVATLGTIVGLVVMLSLDVALG</sequence>
<dbReference type="STRING" id="1227457.C451_14150"/>
<proteinExistence type="inferred from homology"/>
<evidence type="ECO:0000256" key="5">
    <source>
        <dbReference type="ARBA" id="ARBA00022833"/>
    </source>
</evidence>
<feature type="transmembrane region" description="Helical" evidence="8">
    <location>
        <begin position="303"/>
        <end position="323"/>
    </location>
</feature>
<dbReference type="InterPro" id="IPR003689">
    <property type="entry name" value="ZIP"/>
</dbReference>
<evidence type="ECO:0000256" key="8">
    <source>
        <dbReference type="SAM" id="Phobius"/>
    </source>
</evidence>
<comment type="caution">
    <text evidence="9">The sequence shown here is derived from an EMBL/GenBank/DDBJ whole genome shotgun (WGS) entry which is preliminary data.</text>
</comment>
<evidence type="ECO:0000256" key="4">
    <source>
        <dbReference type="ARBA" id="ARBA00022692"/>
    </source>
</evidence>
<keyword evidence="7 8" id="KW-0472">Membrane</keyword>
<evidence type="ECO:0000313" key="10">
    <source>
        <dbReference type="Proteomes" id="UP000011680"/>
    </source>
</evidence>
<evidence type="ECO:0000256" key="3">
    <source>
        <dbReference type="ARBA" id="ARBA00022475"/>
    </source>
</evidence>
<comment type="subcellular location">
    <subcellularLocation>
        <location evidence="1">Cell membrane</location>
        <topology evidence="1">Multi-pass membrane protein</topology>
    </subcellularLocation>
</comment>
<feature type="transmembrane region" description="Helical" evidence="8">
    <location>
        <begin position="125"/>
        <end position="143"/>
    </location>
</feature>
<organism evidence="9 10">
    <name type="scientific">Halococcus thailandensis JCM 13552</name>
    <dbReference type="NCBI Taxonomy" id="1227457"/>
    <lineage>
        <taxon>Archaea</taxon>
        <taxon>Methanobacteriati</taxon>
        <taxon>Methanobacteriota</taxon>
        <taxon>Stenosarchaea group</taxon>
        <taxon>Halobacteria</taxon>
        <taxon>Halobacteriales</taxon>
        <taxon>Halococcaceae</taxon>
        <taxon>Halococcus</taxon>
    </lineage>
</organism>
<dbReference type="GO" id="GO:0005385">
    <property type="term" value="F:zinc ion transmembrane transporter activity"/>
    <property type="evidence" value="ECO:0007669"/>
    <property type="project" value="TreeGrafter"/>
</dbReference>
<feature type="transmembrane region" description="Helical" evidence="8">
    <location>
        <begin position="90"/>
        <end position="113"/>
    </location>
</feature>
<feature type="transmembrane region" description="Helical" evidence="8">
    <location>
        <begin position="149"/>
        <end position="168"/>
    </location>
</feature>
<accession>M0N1K3</accession>
<feature type="transmembrane region" description="Helical" evidence="8">
    <location>
        <begin position="242"/>
        <end position="264"/>
    </location>
</feature>
<keyword evidence="5" id="KW-0862">Zinc</keyword>
<keyword evidence="4 8" id="KW-0812">Transmembrane</keyword>
<dbReference type="eggNOG" id="arCOG00576">
    <property type="taxonomic scope" value="Archaea"/>
</dbReference>
<dbReference type="PANTHER" id="PTHR11040:SF211">
    <property type="entry name" value="ZINC TRANSPORTER ZIP11"/>
    <property type="match status" value="1"/>
</dbReference>
<feature type="transmembrane region" description="Helical" evidence="8">
    <location>
        <begin position="271"/>
        <end position="297"/>
    </location>
</feature>
<dbReference type="PANTHER" id="PTHR11040">
    <property type="entry name" value="ZINC/IRON TRANSPORTER"/>
    <property type="match status" value="1"/>
</dbReference>
<evidence type="ECO:0000256" key="1">
    <source>
        <dbReference type="ARBA" id="ARBA00004651"/>
    </source>
</evidence>
<evidence type="ECO:0000313" key="9">
    <source>
        <dbReference type="EMBL" id="EMA51413.1"/>
    </source>
</evidence>
<dbReference type="Proteomes" id="UP000011680">
    <property type="component" value="Unassembled WGS sequence"/>
</dbReference>
<dbReference type="PATRIC" id="fig|1227457.3.peg.2714"/>
<dbReference type="Pfam" id="PF02535">
    <property type="entry name" value="Zip"/>
    <property type="match status" value="1"/>
</dbReference>
<feature type="transmembrane region" description="Helical" evidence="8">
    <location>
        <begin position="335"/>
        <end position="354"/>
    </location>
</feature>
<reference evidence="9 10" key="1">
    <citation type="journal article" date="2014" name="PLoS Genet.">
        <title>Phylogenetically driven sequencing of extremely halophilic archaea reveals strategies for static and dynamic osmo-response.</title>
        <authorList>
            <person name="Becker E.A."/>
            <person name="Seitzer P.M."/>
            <person name="Tritt A."/>
            <person name="Larsen D."/>
            <person name="Krusor M."/>
            <person name="Yao A.I."/>
            <person name="Wu D."/>
            <person name="Madern D."/>
            <person name="Eisen J.A."/>
            <person name="Darling A.E."/>
            <person name="Facciotti M.T."/>
        </authorList>
    </citation>
    <scope>NUCLEOTIDE SEQUENCE [LARGE SCALE GENOMIC DNA]</scope>
    <source>
        <strain evidence="9 10">JCM 13552</strain>
    </source>
</reference>
<gene>
    <name evidence="9" type="ORF">C451_14150</name>
</gene>
<keyword evidence="10" id="KW-1185">Reference proteome</keyword>
<dbReference type="AlphaFoldDB" id="M0N1K3"/>
<keyword evidence="3" id="KW-1003">Cell membrane</keyword>
<dbReference type="EMBL" id="AOMF01000165">
    <property type="protein sequence ID" value="EMA51413.1"/>
    <property type="molecule type" value="Genomic_DNA"/>
</dbReference>
<name>M0N1K3_9EURY</name>
<dbReference type="GO" id="GO:0005886">
    <property type="term" value="C:plasma membrane"/>
    <property type="evidence" value="ECO:0007669"/>
    <property type="project" value="UniProtKB-SubCell"/>
</dbReference>